<proteinExistence type="predicted"/>
<evidence type="ECO:0000259" key="1">
    <source>
        <dbReference type="Pfam" id="PF01575"/>
    </source>
</evidence>
<sequence length="153" mass="16508">MSNLVQGHPSGGYILEELYVGMAAEKMIPVTEERIQLFADASDDYNPVHLDEAFASKTAYRGRIAHGLLSASFGSAVVGTVLPGAGSIYISQSLAFHYPVRIGDTVRIQISVISVDAESARVELNCEGFVGDKLIMDGIATVRVPRRRKPSAR</sequence>
<evidence type="ECO:0000313" key="3">
    <source>
        <dbReference type="Proteomes" id="UP001500791"/>
    </source>
</evidence>
<accession>A0ABN0XZB9</accession>
<keyword evidence="3" id="KW-1185">Reference proteome</keyword>
<feature type="domain" description="MaoC-like" evidence="1">
    <location>
        <begin position="24"/>
        <end position="114"/>
    </location>
</feature>
<organism evidence="2 3">
    <name type="scientific">Brevundimonas terrae</name>
    <dbReference type="NCBI Taxonomy" id="363631"/>
    <lineage>
        <taxon>Bacteria</taxon>
        <taxon>Pseudomonadati</taxon>
        <taxon>Pseudomonadota</taxon>
        <taxon>Alphaproteobacteria</taxon>
        <taxon>Caulobacterales</taxon>
        <taxon>Caulobacteraceae</taxon>
        <taxon>Brevundimonas</taxon>
    </lineage>
</organism>
<dbReference type="PANTHER" id="PTHR43437:SF3">
    <property type="entry name" value="HYDROXYACYL-THIOESTER DEHYDRATASE TYPE 2, MITOCHONDRIAL"/>
    <property type="match status" value="1"/>
</dbReference>
<reference evidence="2 3" key="1">
    <citation type="journal article" date="2019" name="Int. J. Syst. Evol. Microbiol.">
        <title>The Global Catalogue of Microorganisms (GCM) 10K type strain sequencing project: providing services to taxonomists for standard genome sequencing and annotation.</title>
        <authorList>
            <consortium name="The Broad Institute Genomics Platform"/>
            <consortium name="The Broad Institute Genome Sequencing Center for Infectious Disease"/>
            <person name="Wu L."/>
            <person name="Ma J."/>
        </authorList>
    </citation>
    <scope>NUCLEOTIDE SEQUENCE [LARGE SCALE GENOMIC DNA]</scope>
    <source>
        <strain evidence="2 3">JCM 13476</strain>
    </source>
</reference>
<dbReference type="CDD" id="cd03449">
    <property type="entry name" value="R_hydratase"/>
    <property type="match status" value="1"/>
</dbReference>
<dbReference type="Proteomes" id="UP001500791">
    <property type="component" value="Unassembled WGS sequence"/>
</dbReference>
<name>A0ABN0XZB9_9CAUL</name>
<dbReference type="SUPFAM" id="SSF54637">
    <property type="entry name" value="Thioesterase/thiol ester dehydrase-isomerase"/>
    <property type="match status" value="1"/>
</dbReference>
<dbReference type="PANTHER" id="PTHR43437">
    <property type="entry name" value="HYDROXYACYL-THIOESTER DEHYDRATASE TYPE 2, MITOCHONDRIAL-RELATED"/>
    <property type="match status" value="1"/>
</dbReference>
<dbReference type="EMBL" id="BAAAEJ010000001">
    <property type="protein sequence ID" value="GAA0377069.1"/>
    <property type="molecule type" value="Genomic_DNA"/>
</dbReference>
<dbReference type="InterPro" id="IPR050965">
    <property type="entry name" value="UPF0336/Enoyl-CoA_hydratase"/>
</dbReference>
<protein>
    <submittedName>
        <fullName evidence="2">MaoC family dehydratase</fullName>
    </submittedName>
</protein>
<evidence type="ECO:0000313" key="2">
    <source>
        <dbReference type="EMBL" id="GAA0377069.1"/>
    </source>
</evidence>
<comment type="caution">
    <text evidence="2">The sequence shown here is derived from an EMBL/GenBank/DDBJ whole genome shotgun (WGS) entry which is preliminary data.</text>
</comment>
<gene>
    <name evidence="2" type="ORF">GCM10009093_00280</name>
</gene>
<dbReference type="Pfam" id="PF01575">
    <property type="entry name" value="MaoC_dehydratas"/>
    <property type="match status" value="1"/>
</dbReference>
<dbReference type="InterPro" id="IPR029069">
    <property type="entry name" value="HotDog_dom_sf"/>
</dbReference>
<dbReference type="Gene3D" id="3.10.129.10">
    <property type="entry name" value="Hotdog Thioesterase"/>
    <property type="match status" value="1"/>
</dbReference>
<dbReference type="RefSeq" id="WP_167179079.1">
    <property type="nucleotide sequence ID" value="NZ_BAAAEJ010000001.1"/>
</dbReference>
<dbReference type="InterPro" id="IPR002539">
    <property type="entry name" value="MaoC-like_dom"/>
</dbReference>